<dbReference type="GO" id="GO:0005774">
    <property type="term" value="C:vacuolar membrane"/>
    <property type="evidence" value="ECO:0007669"/>
    <property type="project" value="UniProtKB-SubCell"/>
</dbReference>
<dbReference type="Gene3D" id="1.25.10.10">
    <property type="entry name" value="Leucine-rich Repeat Variant"/>
    <property type="match status" value="4"/>
</dbReference>
<keyword evidence="12" id="KW-1185">Reference proteome</keyword>
<name>A0A0M0K2M1_9EUKA</name>
<evidence type="ECO:0000256" key="10">
    <source>
        <dbReference type="SAM" id="MobiDB-lite"/>
    </source>
</evidence>
<feature type="compositionally biased region" description="Pro residues" evidence="10">
    <location>
        <begin position="572"/>
        <end position="581"/>
    </location>
</feature>
<evidence type="ECO:0000256" key="2">
    <source>
        <dbReference type="ARBA" id="ARBA00005462"/>
    </source>
</evidence>
<evidence type="ECO:0000256" key="6">
    <source>
        <dbReference type="ARBA" id="ARBA00023288"/>
    </source>
</evidence>
<feature type="repeat" description="ARM" evidence="8">
    <location>
        <begin position="648"/>
        <end position="690"/>
    </location>
</feature>
<feature type="repeat" description="ARM" evidence="8">
    <location>
        <begin position="942"/>
        <end position="984"/>
    </location>
</feature>
<dbReference type="AlphaFoldDB" id="A0A0M0K2M1"/>
<dbReference type="GO" id="GO:0071562">
    <property type="term" value="P:nucleus-vacuole junction assembly"/>
    <property type="evidence" value="ECO:0007669"/>
    <property type="project" value="InterPro"/>
</dbReference>
<dbReference type="PANTHER" id="PTHR47249">
    <property type="entry name" value="VACUOLAR PROTEIN 8"/>
    <property type="match status" value="1"/>
</dbReference>
<feature type="repeat" description="ARM" evidence="8">
    <location>
        <begin position="900"/>
        <end position="943"/>
    </location>
</feature>
<dbReference type="EMBL" id="JWZX01001720">
    <property type="protein sequence ID" value="KOO32633.1"/>
    <property type="molecule type" value="Genomic_DNA"/>
</dbReference>
<keyword evidence="4" id="KW-0677">Repeat</keyword>
<feature type="repeat" description="ARM" evidence="8">
    <location>
        <begin position="773"/>
        <end position="814"/>
    </location>
</feature>
<dbReference type="SMART" id="SM00185">
    <property type="entry name" value="ARM"/>
    <property type="match status" value="10"/>
</dbReference>
<gene>
    <name evidence="11" type="ORF">Ctob_011002</name>
</gene>
<sequence>MGLEVTGRDVNASAGDGMGILPSNMFDAPPKAEALDPRAIAIAQLSELLEWERKARVEAQNRVLELDAELHRVRLDAIAERERLKLELAAAEAANGDGNDAEIALQDATQRFHDELSALKKQLRELEREKAASAQAHGAASGELESHKRAAARAMAEAHELRRRTGQTARRAAVQLRGIKEQWTTCQLALTEQAIETRTIFDDARAAFAKAAACVIQREADEKRALLEQAAEAGKLAEALAAARAEAKRLGEELKSTAPALAEAQSALKRERANLKRLQELCDRLKDERADAAALEKARDEALANAFAAAVLEKKLRNELEGERAKTQAQAARVLAAESAAAEARAQSQRFEGQVMELTAAIEALQRQLNQRGPRVSGASLRQLEAAARELYISGGRHIEGFLSALAKLEVHHAYEDGESEEGSTKPSRKPSSDEVLGKKQLAGKRCRLTAGPSKEDLSKVSAAVSIDVENSFANAEAAQQACGWEVIKGYAVYELEDALGTFVAHKRWWNQKPTGVWVDVTPRVASATTELVLLESALGAKTPIKMSDAVREGAKARLAMGGFAIGVPPSDRLPPAPLPASSPVATKPKPKPPPTPPKLEFKGSESLEELPLLLLLRREGEVQEHAARAIMSLADCMEHQKQITVAGAIPAVVQLLQGATPAVQDTAAGILGNLAIQNPANQAAIVAAGALPPLVNLLLKGSSPAKEQACFALWNLACQHPDNQLAIEQAAAIKPLVALLSKGSAALQEEAAGALMNLAAHPDNKRAIAGAEAIAPLVEMLKAGGGPAEQAAGCLMNLASNNAENQRLILKASALPPLLTLLKDKGGSSRRAREYVAGALMNLALKQPATQTEIAKGGAIPLLVEMLGDKEGLMEEVAGALTNLADTNEDNQEAIDKAGAVAPLIKLLGSGVPKSGQEEAAGTLMNLAASEANKAKMVSAGVLGPLLALLSTGTVATQEHAAGCLANLANGHDEHQTAIIKAGAIEPLLSLLSVTGGGEPGAPHGVAARASSALLLLCLRKDGADAAMRAGGVAKLTTALERGVSEAAGALM</sequence>
<evidence type="ECO:0000256" key="1">
    <source>
        <dbReference type="ARBA" id="ARBA00004592"/>
    </source>
</evidence>
<dbReference type="InterPro" id="IPR011989">
    <property type="entry name" value="ARM-like"/>
</dbReference>
<dbReference type="OrthoDB" id="439828at2759"/>
<feature type="repeat" description="ARM" evidence="8">
    <location>
        <begin position="814"/>
        <end position="859"/>
    </location>
</feature>
<dbReference type="PANTHER" id="PTHR47249:SF1">
    <property type="entry name" value="VACUOLAR PROTEIN 8"/>
    <property type="match status" value="1"/>
</dbReference>
<feature type="region of interest" description="Disordered" evidence="10">
    <location>
        <begin position="416"/>
        <end position="437"/>
    </location>
</feature>
<evidence type="ECO:0000256" key="3">
    <source>
        <dbReference type="ARBA" id="ARBA00022554"/>
    </source>
</evidence>
<feature type="non-terminal residue" evidence="11">
    <location>
        <position position="1053"/>
    </location>
</feature>
<dbReference type="InterPro" id="IPR000225">
    <property type="entry name" value="Armadillo"/>
</dbReference>
<comment type="subcellular location">
    <subcellularLocation>
        <location evidence="1">Vacuole membrane</location>
        <topology evidence="1">Lipid-anchor</topology>
    </subcellularLocation>
</comment>
<evidence type="ECO:0000256" key="7">
    <source>
        <dbReference type="ARBA" id="ARBA00026209"/>
    </source>
</evidence>
<keyword evidence="3" id="KW-0926">Vacuole</keyword>
<comment type="caution">
    <text evidence="11">The sequence shown here is derived from an EMBL/GenBank/DDBJ whole genome shotgun (WGS) entry which is preliminary data.</text>
</comment>
<evidence type="ECO:0000256" key="4">
    <source>
        <dbReference type="ARBA" id="ARBA00022737"/>
    </source>
</evidence>
<evidence type="ECO:0000313" key="12">
    <source>
        <dbReference type="Proteomes" id="UP000037460"/>
    </source>
</evidence>
<feature type="region of interest" description="Disordered" evidence="10">
    <location>
        <begin position="572"/>
        <end position="603"/>
    </location>
</feature>
<proteinExistence type="inferred from homology"/>
<keyword evidence="6" id="KW-0449">Lipoprotein</keyword>
<dbReference type="Pfam" id="PF00514">
    <property type="entry name" value="Arm"/>
    <property type="match status" value="5"/>
</dbReference>
<feature type="repeat" description="ARM" evidence="8">
    <location>
        <begin position="732"/>
        <end position="774"/>
    </location>
</feature>
<evidence type="ECO:0000256" key="8">
    <source>
        <dbReference type="PROSITE-ProRule" id="PRU00259"/>
    </source>
</evidence>
<feature type="repeat" description="ARM" evidence="8">
    <location>
        <begin position="859"/>
        <end position="900"/>
    </location>
</feature>
<feature type="coiled-coil region" evidence="9">
    <location>
        <begin position="74"/>
        <end position="164"/>
    </location>
</feature>
<accession>A0A0M0K2M1</accession>
<keyword evidence="5" id="KW-0472">Membrane</keyword>
<evidence type="ECO:0000313" key="11">
    <source>
        <dbReference type="EMBL" id="KOO32633.1"/>
    </source>
</evidence>
<feature type="coiled-coil region" evidence="9">
    <location>
        <begin position="233"/>
        <end position="368"/>
    </location>
</feature>
<feature type="repeat" description="ARM" evidence="8">
    <location>
        <begin position="690"/>
        <end position="732"/>
    </location>
</feature>
<evidence type="ECO:0000256" key="5">
    <source>
        <dbReference type="ARBA" id="ARBA00023136"/>
    </source>
</evidence>
<dbReference type="SUPFAM" id="SSF48371">
    <property type="entry name" value="ARM repeat"/>
    <property type="match status" value="2"/>
</dbReference>
<protein>
    <recommendedName>
        <fullName evidence="7">Vacuolar protein 8</fullName>
    </recommendedName>
</protein>
<evidence type="ECO:0000256" key="9">
    <source>
        <dbReference type="SAM" id="Coils"/>
    </source>
</evidence>
<dbReference type="InterPro" id="IPR016024">
    <property type="entry name" value="ARM-type_fold"/>
</dbReference>
<dbReference type="PROSITE" id="PS50176">
    <property type="entry name" value="ARM_REPEAT"/>
    <property type="match status" value="8"/>
</dbReference>
<reference evidence="12" key="1">
    <citation type="journal article" date="2015" name="PLoS Genet.">
        <title>Genome Sequence and Transcriptome Analyses of Chrysochromulina tobin: Metabolic Tools for Enhanced Algal Fitness in the Prominent Order Prymnesiales (Haptophyceae).</title>
        <authorList>
            <person name="Hovde B.T."/>
            <person name="Deodato C.R."/>
            <person name="Hunsperger H.M."/>
            <person name="Ryken S.A."/>
            <person name="Yost W."/>
            <person name="Jha R.K."/>
            <person name="Patterson J."/>
            <person name="Monnat R.J. Jr."/>
            <person name="Barlow S.B."/>
            <person name="Starkenburg S.R."/>
            <person name="Cattolico R.A."/>
        </authorList>
    </citation>
    <scope>NUCLEOTIDE SEQUENCE</scope>
    <source>
        <strain evidence="12">CCMP291</strain>
    </source>
</reference>
<dbReference type="GO" id="GO:0043495">
    <property type="term" value="F:protein-membrane adaptor activity"/>
    <property type="evidence" value="ECO:0007669"/>
    <property type="project" value="InterPro"/>
</dbReference>
<organism evidence="11 12">
    <name type="scientific">Chrysochromulina tobinii</name>
    <dbReference type="NCBI Taxonomy" id="1460289"/>
    <lineage>
        <taxon>Eukaryota</taxon>
        <taxon>Haptista</taxon>
        <taxon>Haptophyta</taxon>
        <taxon>Prymnesiophyceae</taxon>
        <taxon>Prymnesiales</taxon>
        <taxon>Chrysochromulinaceae</taxon>
        <taxon>Chrysochromulina</taxon>
    </lineage>
</organism>
<keyword evidence="9" id="KW-0175">Coiled coil</keyword>
<dbReference type="Proteomes" id="UP000037460">
    <property type="component" value="Unassembled WGS sequence"/>
</dbReference>
<comment type="similarity">
    <text evidence="2">Belongs to the beta-catenin family.</text>
</comment>
<dbReference type="InterPro" id="IPR045156">
    <property type="entry name" value="Vac8"/>
</dbReference>